<dbReference type="Proteomes" id="UP000218765">
    <property type="component" value="Chromosome"/>
</dbReference>
<dbReference type="PIRSF" id="PIRSF037208">
    <property type="entry name" value="ATE_pro_prd"/>
    <property type="match status" value="1"/>
</dbReference>
<keyword evidence="8" id="KW-1185">Reference proteome</keyword>
<dbReference type="NCBIfam" id="NF002341">
    <property type="entry name" value="PRK01305.1-1"/>
    <property type="match status" value="1"/>
</dbReference>
<comment type="function">
    <text evidence="4">Functions in the N-end rule pathway of protein degradation where it conjugates Leu from its aminoacyl-tRNA to the N-termini of proteins containing an N-terminal aspartate or glutamate.</text>
</comment>
<dbReference type="InterPro" id="IPR017138">
    <property type="entry name" value="Asp_Glu_LeuTrfase"/>
</dbReference>
<sequence>MNRPTDIQLYVTPPQQCSYLPDREAVSIFVEPGTADNPIYSHLIRHGFRRSGEHIYRPACPGCQACISVRIPVARFTPSRRDRRCRKRNQDLVGHWLKGHYAPEYFELYQRYLAARHPGGGMDKTSPTQFRQFLLSRWSQTLFLELRLDEQLMAVACTDLVDDGLSAVYTFFEPGAESRGLGNYAILQQIDLARRLHLDWVYLGYWIENSPKMAYKRRFRPLQGYQGDRWRELPDEP</sequence>
<dbReference type="GO" id="GO:0004057">
    <property type="term" value="F:arginyl-tRNA--protein transferase activity"/>
    <property type="evidence" value="ECO:0007669"/>
    <property type="project" value="InterPro"/>
</dbReference>
<dbReference type="NCBIfam" id="NF002346">
    <property type="entry name" value="PRK01305.2-3"/>
    <property type="match status" value="1"/>
</dbReference>
<dbReference type="EC" id="2.3.2.29" evidence="4"/>
<feature type="domain" description="N-end aminoacyl transferase N-terminal" evidence="5">
    <location>
        <begin position="15"/>
        <end position="84"/>
    </location>
</feature>
<reference evidence="7 8" key="1">
    <citation type="submission" date="2017-05" db="EMBL/GenBank/DDBJ databases">
        <title>Thiocyanate degradation by Thiohalobacter thiocyanaticus FOKN1.</title>
        <authorList>
            <person name="Oshiki M."/>
            <person name="Fukushima T."/>
            <person name="Kawano S."/>
            <person name="Nakagawa J."/>
        </authorList>
    </citation>
    <scope>NUCLEOTIDE SEQUENCE [LARGE SCALE GENOMIC DNA]</scope>
    <source>
        <strain evidence="7 8">FOKN1</strain>
    </source>
</reference>
<evidence type="ECO:0000259" key="6">
    <source>
        <dbReference type="Pfam" id="PF04377"/>
    </source>
</evidence>
<dbReference type="GO" id="GO:0005737">
    <property type="term" value="C:cytoplasm"/>
    <property type="evidence" value="ECO:0007669"/>
    <property type="project" value="UniProtKB-SubCell"/>
</dbReference>
<name>A0A1Z4VSB0_9GAMM</name>
<dbReference type="InterPro" id="IPR007472">
    <property type="entry name" value="N-end_Aminoacyl_Trfase_C"/>
</dbReference>
<dbReference type="KEGG" id="ttc:FOKN1_1985"/>
<dbReference type="EMBL" id="AP018052">
    <property type="protein sequence ID" value="BAZ94365.1"/>
    <property type="molecule type" value="Genomic_DNA"/>
</dbReference>
<comment type="subcellular location">
    <subcellularLocation>
        <location evidence="4">Cytoplasm</location>
    </subcellularLocation>
</comment>
<proteinExistence type="inferred from homology"/>
<dbReference type="SUPFAM" id="SSF55729">
    <property type="entry name" value="Acyl-CoA N-acyltransferases (Nat)"/>
    <property type="match status" value="1"/>
</dbReference>
<evidence type="ECO:0000256" key="1">
    <source>
        <dbReference type="ARBA" id="ARBA00022490"/>
    </source>
</evidence>
<dbReference type="HAMAP" id="MF_00689">
    <property type="entry name" value="Bpt"/>
    <property type="match status" value="1"/>
</dbReference>
<accession>A0A1Z4VSB0</accession>
<dbReference type="GO" id="GO:0071596">
    <property type="term" value="P:ubiquitin-dependent protein catabolic process via the N-end rule pathway"/>
    <property type="evidence" value="ECO:0007669"/>
    <property type="project" value="InterPro"/>
</dbReference>
<dbReference type="NCBIfam" id="NF002342">
    <property type="entry name" value="PRK01305.1-3"/>
    <property type="match status" value="1"/>
</dbReference>
<evidence type="ECO:0000256" key="3">
    <source>
        <dbReference type="ARBA" id="ARBA00023315"/>
    </source>
</evidence>
<dbReference type="InterPro" id="IPR007471">
    <property type="entry name" value="N-end_Aminoacyl_Trfase_N"/>
</dbReference>
<dbReference type="AlphaFoldDB" id="A0A1Z4VSB0"/>
<dbReference type="PANTHER" id="PTHR21367:SF1">
    <property type="entry name" value="ARGINYL-TRNA--PROTEIN TRANSFERASE 1"/>
    <property type="match status" value="1"/>
</dbReference>
<dbReference type="InterPro" id="IPR016181">
    <property type="entry name" value="Acyl_CoA_acyltransferase"/>
</dbReference>
<gene>
    <name evidence="4" type="primary">bpt</name>
    <name evidence="7" type="ORF">FOKN1_1985</name>
</gene>
<dbReference type="OrthoDB" id="9782022at2"/>
<protein>
    <recommendedName>
        <fullName evidence="4">Aspartate/glutamate leucyltransferase</fullName>
        <ecNumber evidence="4">2.3.2.29</ecNumber>
    </recommendedName>
</protein>
<evidence type="ECO:0000256" key="2">
    <source>
        <dbReference type="ARBA" id="ARBA00022679"/>
    </source>
</evidence>
<keyword evidence="1 4" id="KW-0963">Cytoplasm</keyword>
<evidence type="ECO:0000313" key="8">
    <source>
        <dbReference type="Proteomes" id="UP000218765"/>
    </source>
</evidence>
<dbReference type="Pfam" id="PF04376">
    <property type="entry name" value="ATE_N"/>
    <property type="match status" value="1"/>
</dbReference>
<comment type="similarity">
    <text evidence="4">Belongs to the R-transferase family. Bpt subfamily.</text>
</comment>
<keyword evidence="3 4" id="KW-0012">Acyltransferase</keyword>
<organism evidence="7 8">
    <name type="scientific">Thiohalobacter thiocyanaticus</name>
    <dbReference type="NCBI Taxonomy" id="585455"/>
    <lineage>
        <taxon>Bacteria</taxon>
        <taxon>Pseudomonadati</taxon>
        <taxon>Pseudomonadota</taxon>
        <taxon>Gammaproteobacteria</taxon>
        <taxon>Thiohalobacterales</taxon>
        <taxon>Thiohalobacteraceae</taxon>
        <taxon>Thiohalobacter</taxon>
    </lineage>
</organism>
<dbReference type="GO" id="GO:0008914">
    <property type="term" value="F:leucyl-tRNA--protein transferase activity"/>
    <property type="evidence" value="ECO:0007669"/>
    <property type="project" value="UniProtKB-UniRule"/>
</dbReference>
<comment type="catalytic activity">
    <reaction evidence="4">
        <text>N-terminal L-aspartyl-[protein] + L-leucyl-tRNA(Leu) = N-terminal L-leucyl-L-aspartyl-[protein] + tRNA(Leu) + H(+)</text>
        <dbReference type="Rhea" id="RHEA:50420"/>
        <dbReference type="Rhea" id="RHEA-COMP:9613"/>
        <dbReference type="Rhea" id="RHEA-COMP:9622"/>
        <dbReference type="Rhea" id="RHEA-COMP:12669"/>
        <dbReference type="Rhea" id="RHEA-COMP:12674"/>
        <dbReference type="ChEBI" id="CHEBI:15378"/>
        <dbReference type="ChEBI" id="CHEBI:64720"/>
        <dbReference type="ChEBI" id="CHEBI:78442"/>
        <dbReference type="ChEBI" id="CHEBI:78494"/>
        <dbReference type="ChEBI" id="CHEBI:133042"/>
        <dbReference type="EC" id="2.3.2.29"/>
    </reaction>
</comment>
<evidence type="ECO:0000256" key="4">
    <source>
        <dbReference type="HAMAP-Rule" id="MF_00689"/>
    </source>
</evidence>
<evidence type="ECO:0000259" key="5">
    <source>
        <dbReference type="Pfam" id="PF04376"/>
    </source>
</evidence>
<dbReference type="Pfam" id="PF04377">
    <property type="entry name" value="ATE_C"/>
    <property type="match status" value="1"/>
</dbReference>
<dbReference type="RefSeq" id="WP_096366464.1">
    <property type="nucleotide sequence ID" value="NZ_AP018052.1"/>
</dbReference>
<keyword evidence="2 4" id="KW-0808">Transferase</keyword>
<comment type="catalytic activity">
    <reaction evidence="4">
        <text>N-terminal L-glutamyl-[protein] + L-leucyl-tRNA(Leu) = N-terminal L-leucyl-L-glutamyl-[protein] + tRNA(Leu) + H(+)</text>
        <dbReference type="Rhea" id="RHEA:50412"/>
        <dbReference type="Rhea" id="RHEA-COMP:9613"/>
        <dbReference type="Rhea" id="RHEA-COMP:9622"/>
        <dbReference type="Rhea" id="RHEA-COMP:12664"/>
        <dbReference type="Rhea" id="RHEA-COMP:12668"/>
        <dbReference type="ChEBI" id="CHEBI:15378"/>
        <dbReference type="ChEBI" id="CHEBI:64721"/>
        <dbReference type="ChEBI" id="CHEBI:78442"/>
        <dbReference type="ChEBI" id="CHEBI:78494"/>
        <dbReference type="ChEBI" id="CHEBI:133041"/>
        <dbReference type="EC" id="2.3.2.29"/>
    </reaction>
</comment>
<feature type="domain" description="N-end rule aminoacyl transferase C-terminal" evidence="6">
    <location>
        <begin position="104"/>
        <end position="224"/>
    </location>
</feature>
<dbReference type="PANTHER" id="PTHR21367">
    <property type="entry name" value="ARGININE-TRNA-PROTEIN TRANSFERASE 1"/>
    <property type="match status" value="1"/>
</dbReference>
<evidence type="ECO:0000313" key="7">
    <source>
        <dbReference type="EMBL" id="BAZ94365.1"/>
    </source>
</evidence>
<dbReference type="InterPro" id="IPR030700">
    <property type="entry name" value="N-end_Aminoacyl_Trfase"/>
</dbReference>